<name>A0A5P9JRP9_9HYPH</name>
<dbReference type="KEGG" id="mico:GDR74_00105"/>
<feature type="chain" id="PRO_5024898365" evidence="1">
    <location>
        <begin position="19"/>
        <end position="168"/>
    </location>
</feature>
<gene>
    <name evidence="2" type="ORF">GDR74_00105</name>
</gene>
<evidence type="ECO:0000313" key="2">
    <source>
        <dbReference type="EMBL" id="QFU14739.1"/>
    </source>
</evidence>
<dbReference type="EMBL" id="CP045423">
    <property type="protein sequence ID" value="QFU14739.1"/>
    <property type="molecule type" value="Genomic_DNA"/>
</dbReference>
<dbReference type="Proteomes" id="UP000325614">
    <property type="component" value="Chromosome"/>
</dbReference>
<dbReference type="AlphaFoldDB" id="A0A5P9JRP9"/>
<dbReference type="RefSeq" id="WP_152584389.1">
    <property type="nucleotide sequence ID" value="NZ_CP045423.1"/>
</dbReference>
<feature type="signal peptide" evidence="1">
    <location>
        <begin position="1"/>
        <end position="18"/>
    </location>
</feature>
<organism evidence="2 3">
    <name type="scientific">Microvirga thermotolerans</name>
    <dbReference type="NCBI Taxonomy" id="2651334"/>
    <lineage>
        <taxon>Bacteria</taxon>
        <taxon>Pseudomonadati</taxon>
        <taxon>Pseudomonadota</taxon>
        <taxon>Alphaproteobacteria</taxon>
        <taxon>Hyphomicrobiales</taxon>
        <taxon>Methylobacteriaceae</taxon>
        <taxon>Microvirga</taxon>
    </lineage>
</organism>
<sequence length="168" mass="18016">MRIAAALLFATLAYPAAANPFDIPPERYDETINPTLQQVGSDLRVRQSACAPARCRFVARQVEVEVSSPVGRPATERITIAATFRQGDDEAGQRLLEDTLTMIGATMVAYDPRMAADQRGEILLELGDAALSVGEAHRDSADMHYALSFDDVSGRLEITAAALSAGHG</sequence>
<keyword evidence="1" id="KW-0732">Signal</keyword>
<proteinExistence type="predicted"/>
<protein>
    <submittedName>
        <fullName evidence="2">Uncharacterized protein</fullName>
    </submittedName>
</protein>
<reference evidence="2 3" key="1">
    <citation type="submission" date="2019-10" db="EMBL/GenBank/DDBJ databases">
        <title>Isolation, Identification of Microvirga thermotolerans HR1, a novel thermophilic bacterium and Comparative Genomics of the genus Microvirga.</title>
        <authorList>
            <person name="Li J."/>
            <person name="Zhang W."/>
            <person name="Lin M."/>
            <person name="Wang J."/>
        </authorList>
    </citation>
    <scope>NUCLEOTIDE SEQUENCE [LARGE SCALE GENOMIC DNA]</scope>
    <source>
        <strain evidence="2 3">HR1</strain>
    </source>
</reference>
<evidence type="ECO:0000313" key="3">
    <source>
        <dbReference type="Proteomes" id="UP000325614"/>
    </source>
</evidence>
<accession>A0A5P9JRP9</accession>
<keyword evidence="3" id="KW-1185">Reference proteome</keyword>
<evidence type="ECO:0000256" key="1">
    <source>
        <dbReference type="SAM" id="SignalP"/>
    </source>
</evidence>